<dbReference type="InterPro" id="IPR043128">
    <property type="entry name" value="Rev_trsase/Diguanyl_cyclase"/>
</dbReference>
<dbReference type="InterPro" id="IPR050706">
    <property type="entry name" value="Cyclic-di-GMP_PDE-like"/>
</dbReference>
<dbReference type="PROSITE" id="PS50110">
    <property type="entry name" value="RESPONSE_REGULATORY"/>
    <property type="match status" value="1"/>
</dbReference>
<evidence type="ECO:0000259" key="3">
    <source>
        <dbReference type="PROSITE" id="PS50883"/>
    </source>
</evidence>
<dbReference type="CDD" id="cd01949">
    <property type="entry name" value="GGDEF"/>
    <property type="match status" value="1"/>
</dbReference>
<keyword evidence="6" id="KW-1185">Reference proteome</keyword>
<comment type="caution">
    <text evidence="5">The sequence shown here is derived from an EMBL/GenBank/DDBJ whole genome shotgun (WGS) entry which is preliminary data.</text>
</comment>
<dbReference type="RefSeq" id="WP_342853548.1">
    <property type="nucleotide sequence ID" value="NZ_JBBMRA010000001.1"/>
</dbReference>
<dbReference type="InterPro" id="IPR011006">
    <property type="entry name" value="CheY-like_superfamily"/>
</dbReference>
<dbReference type="Pfam" id="PF00563">
    <property type="entry name" value="EAL"/>
    <property type="match status" value="1"/>
</dbReference>
<feature type="modified residue" description="4-aspartylphosphate" evidence="1">
    <location>
        <position position="53"/>
    </location>
</feature>
<dbReference type="SUPFAM" id="SSF52172">
    <property type="entry name" value="CheY-like"/>
    <property type="match status" value="1"/>
</dbReference>
<organism evidence="5 6">
    <name type="scientific">Neptuniibacter pectenicola</name>
    <dbReference type="NCBI Taxonomy" id="1806669"/>
    <lineage>
        <taxon>Bacteria</taxon>
        <taxon>Pseudomonadati</taxon>
        <taxon>Pseudomonadota</taxon>
        <taxon>Gammaproteobacteria</taxon>
        <taxon>Oceanospirillales</taxon>
        <taxon>Oceanospirillaceae</taxon>
        <taxon>Neptuniibacter</taxon>
    </lineage>
</organism>
<dbReference type="PROSITE" id="PS50883">
    <property type="entry name" value="EAL"/>
    <property type="match status" value="1"/>
</dbReference>
<evidence type="ECO:0000313" key="6">
    <source>
        <dbReference type="Proteomes" id="UP001449225"/>
    </source>
</evidence>
<accession>A0ABU9TPI5</accession>
<dbReference type="Gene3D" id="3.30.70.270">
    <property type="match status" value="1"/>
</dbReference>
<dbReference type="Pfam" id="PF00990">
    <property type="entry name" value="GGDEF"/>
    <property type="match status" value="1"/>
</dbReference>
<dbReference type="Gene3D" id="3.40.50.2300">
    <property type="match status" value="1"/>
</dbReference>
<feature type="domain" description="EAL" evidence="3">
    <location>
        <begin position="397"/>
        <end position="651"/>
    </location>
</feature>
<dbReference type="SMART" id="SM00052">
    <property type="entry name" value="EAL"/>
    <property type="match status" value="1"/>
</dbReference>
<dbReference type="Gene3D" id="3.20.20.450">
    <property type="entry name" value="EAL domain"/>
    <property type="match status" value="1"/>
</dbReference>
<protein>
    <submittedName>
        <fullName evidence="5">EAL domain-containing protein</fullName>
    </submittedName>
</protein>
<dbReference type="Proteomes" id="UP001449225">
    <property type="component" value="Unassembled WGS sequence"/>
</dbReference>
<sequence length="659" mass="73722">MDRSLLLVDDEPSILRALKRIFHRAGYKVSIANGPEEALEILKDKAFPVVLSDYRMPNKNGGELLIEIKEKYPSTLGLILSGYADLQSVIAALNSGAVYKFLEKPWEETQLLEEMDQAFEHWRQEYACHINDAGTISASITMNDQGVITDLGEGVDLFFKDKASTLVGLALESALPSLSANDVKSLALSGGVELELPDTKYDRVLHVCSRPATDQRWEVSLSFVKLGDVDKAEADLAPAKLSLMDNIEGKILTHSGFSLIYLDIRHFRHFNDCLGYQKSDHLLHHLYALFQANVSDEIEFSLMNGAAFVFFVPEKFTEQTALTFIRSLLSPFKQLINFDDRELMLTFSAGYSVYPEDGDSAEALIRSAQLAANYSKDRGLDIYPRYSPSMDKNRDDMVSLQSELCHALKRNEFSLFYQPKISLVTGEILGAEALIRWRHAEKGMISPDRFIPLAELTDLIEPIGEWVLSTAIAQCYAWQAEGLPPFIMSVNVSGRQLVENGLADKVKAIIEGSGLSSEFIELEVTETFLMQDIEHSIDVLKQIKALGVKIAIDDFGTGYSSLNYLTRLPVDTLKVDRSFVMELSERAEKANLVKNMIIMSHDLGMRVVAEGVETVEQLKQLQEMGCDEVQGFYFSRPVVADEFKALLKAKSWVYPTALS</sequence>
<dbReference type="InterPro" id="IPR035919">
    <property type="entry name" value="EAL_sf"/>
</dbReference>
<dbReference type="SMART" id="SM00267">
    <property type="entry name" value="GGDEF"/>
    <property type="match status" value="1"/>
</dbReference>
<reference evidence="5 6" key="1">
    <citation type="submission" date="2024-03" db="EMBL/GenBank/DDBJ databases">
        <title>Community enrichment and isolation of bacterial strains for fucoidan degradation.</title>
        <authorList>
            <person name="Sichert A."/>
        </authorList>
    </citation>
    <scope>NUCLEOTIDE SEQUENCE [LARGE SCALE GENOMIC DNA]</scope>
    <source>
        <strain evidence="5 6">AS76</strain>
    </source>
</reference>
<dbReference type="SUPFAM" id="SSF141868">
    <property type="entry name" value="EAL domain-like"/>
    <property type="match status" value="1"/>
</dbReference>
<dbReference type="InterPro" id="IPR029787">
    <property type="entry name" value="Nucleotide_cyclase"/>
</dbReference>
<dbReference type="PROSITE" id="PS50887">
    <property type="entry name" value="GGDEF"/>
    <property type="match status" value="1"/>
</dbReference>
<dbReference type="SMART" id="SM00448">
    <property type="entry name" value="REC"/>
    <property type="match status" value="1"/>
</dbReference>
<feature type="domain" description="GGDEF" evidence="4">
    <location>
        <begin position="255"/>
        <end position="388"/>
    </location>
</feature>
<evidence type="ECO:0000259" key="4">
    <source>
        <dbReference type="PROSITE" id="PS50887"/>
    </source>
</evidence>
<dbReference type="InterPro" id="IPR001789">
    <property type="entry name" value="Sig_transdc_resp-reg_receiver"/>
</dbReference>
<dbReference type="EMBL" id="JBBMRA010000001">
    <property type="protein sequence ID" value="MEM5535159.1"/>
    <property type="molecule type" value="Genomic_DNA"/>
</dbReference>
<evidence type="ECO:0000259" key="2">
    <source>
        <dbReference type="PROSITE" id="PS50110"/>
    </source>
</evidence>
<dbReference type="Pfam" id="PF00072">
    <property type="entry name" value="Response_reg"/>
    <property type="match status" value="1"/>
</dbReference>
<dbReference type="CDD" id="cd17569">
    <property type="entry name" value="REC_HupR-like"/>
    <property type="match status" value="1"/>
</dbReference>
<keyword evidence="1" id="KW-0597">Phosphoprotein</keyword>
<gene>
    <name evidence="5" type="ORF">WNY58_02025</name>
</gene>
<evidence type="ECO:0000313" key="5">
    <source>
        <dbReference type="EMBL" id="MEM5535159.1"/>
    </source>
</evidence>
<dbReference type="PANTHER" id="PTHR33121">
    <property type="entry name" value="CYCLIC DI-GMP PHOSPHODIESTERASE PDEF"/>
    <property type="match status" value="1"/>
</dbReference>
<name>A0ABU9TPI5_9GAMM</name>
<evidence type="ECO:0000256" key="1">
    <source>
        <dbReference type="PROSITE-ProRule" id="PRU00169"/>
    </source>
</evidence>
<dbReference type="NCBIfam" id="TIGR00254">
    <property type="entry name" value="GGDEF"/>
    <property type="match status" value="1"/>
</dbReference>
<dbReference type="InterPro" id="IPR000160">
    <property type="entry name" value="GGDEF_dom"/>
</dbReference>
<dbReference type="CDD" id="cd01948">
    <property type="entry name" value="EAL"/>
    <property type="match status" value="1"/>
</dbReference>
<feature type="domain" description="Response regulatory" evidence="2">
    <location>
        <begin position="4"/>
        <end position="119"/>
    </location>
</feature>
<dbReference type="SUPFAM" id="SSF55073">
    <property type="entry name" value="Nucleotide cyclase"/>
    <property type="match status" value="1"/>
</dbReference>
<dbReference type="PANTHER" id="PTHR33121:SF70">
    <property type="entry name" value="SIGNALING PROTEIN YKOW"/>
    <property type="match status" value="1"/>
</dbReference>
<dbReference type="InterPro" id="IPR001633">
    <property type="entry name" value="EAL_dom"/>
</dbReference>
<proteinExistence type="predicted"/>